<gene>
    <name evidence="4" type="ORF">DBZ36_03345</name>
</gene>
<keyword evidence="1" id="KW-1133">Transmembrane helix</keyword>
<dbReference type="InterPro" id="IPR006674">
    <property type="entry name" value="HD_domain"/>
</dbReference>
<dbReference type="InterPro" id="IPR021309">
    <property type="entry name" value="YgaP-like_TM"/>
</dbReference>
<keyword evidence="1" id="KW-0472">Membrane</keyword>
<dbReference type="EMBL" id="RAQO01000004">
    <property type="protein sequence ID" value="RKF19514.1"/>
    <property type="molecule type" value="Genomic_DNA"/>
</dbReference>
<dbReference type="Proteomes" id="UP000286482">
    <property type="component" value="Unassembled WGS sequence"/>
</dbReference>
<keyword evidence="5" id="KW-1185">Reference proteome</keyword>
<dbReference type="PANTHER" id="PTHR45228">
    <property type="entry name" value="CYCLIC DI-GMP PHOSPHODIESTERASE TM_0186-RELATED"/>
    <property type="match status" value="1"/>
</dbReference>
<name>A0A420EFT4_9ALTE</name>
<dbReference type="Pfam" id="PF11127">
    <property type="entry name" value="YgaP-like_TM"/>
    <property type="match status" value="1"/>
</dbReference>
<dbReference type="CDD" id="cd00077">
    <property type="entry name" value="HDc"/>
    <property type="match status" value="1"/>
</dbReference>
<dbReference type="PROSITE" id="PS51832">
    <property type="entry name" value="HD_GYP"/>
    <property type="match status" value="1"/>
</dbReference>
<evidence type="ECO:0000259" key="2">
    <source>
        <dbReference type="PROSITE" id="PS51831"/>
    </source>
</evidence>
<dbReference type="InterPro" id="IPR037522">
    <property type="entry name" value="HD_GYP_dom"/>
</dbReference>
<protein>
    <submittedName>
        <fullName evidence="4">HD domain-containing protein</fullName>
    </submittedName>
</protein>
<dbReference type="OrthoDB" id="9787688at2"/>
<feature type="domain" description="HD-GYP" evidence="3">
    <location>
        <begin position="164"/>
        <end position="361"/>
    </location>
</feature>
<evidence type="ECO:0000313" key="5">
    <source>
        <dbReference type="Proteomes" id="UP000286482"/>
    </source>
</evidence>
<dbReference type="InterPro" id="IPR003607">
    <property type="entry name" value="HD/PDEase_dom"/>
</dbReference>
<feature type="domain" description="HD" evidence="2">
    <location>
        <begin position="186"/>
        <end position="310"/>
    </location>
</feature>
<organism evidence="4 5">
    <name type="scientific">Alginatibacterium sediminis</name>
    <dbReference type="NCBI Taxonomy" id="2164068"/>
    <lineage>
        <taxon>Bacteria</taxon>
        <taxon>Pseudomonadati</taxon>
        <taxon>Pseudomonadota</taxon>
        <taxon>Gammaproteobacteria</taxon>
        <taxon>Alteromonadales</taxon>
        <taxon>Alteromonadaceae</taxon>
        <taxon>Alginatibacterium</taxon>
    </lineage>
</organism>
<dbReference type="SMART" id="SM00471">
    <property type="entry name" value="HDc"/>
    <property type="match status" value="1"/>
</dbReference>
<dbReference type="AlphaFoldDB" id="A0A420EFT4"/>
<dbReference type="SUPFAM" id="SSF109604">
    <property type="entry name" value="HD-domain/PDEase-like"/>
    <property type="match status" value="1"/>
</dbReference>
<evidence type="ECO:0000313" key="4">
    <source>
        <dbReference type="EMBL" id="RKF19514.1"/>
    </source>
</evidence>
<reference evidence="4 5" key="1">
    <citation type="submission" date="2018-09" db="EMBL/GenBank/DDBJ databases">
        <authorList>
            <person name="Wang Z."/>
        </authorList>
    </citation>
    <scope>NUCLEOTIDE SEQUENCE [LARGE SCALE GENOMIC DNA]</scope>
    <source>
        <strain evidence="4 5">ALS 81</strain>
    </source>
</reference>
<evidence type="ECO:0000259" key="3">
    <source>
        <dbReference type="PROSITE" id="PS51832"/>
    </source>
</evidence>
<evidence type="ECO:0000256" key="1">
    <source>
        <dbReference type="SAM" id="Phobius"/>
    </source>
</evidence>
<dbReference type="PROSITE" id="PS51831">
    <property type="entry name" value="HD"/>
    <property type="match status" value="1"/>
</dbReference>
<comment type="caution">
    <text evidence="4">The sequence shown here is derived from an EMBL/GenBank/DDBJ whole genome shotgun (WGS) entry which is preliminary data.</text>
</comment>
<keyword evidence="1" id="KW-0812">Transmembrane</keyword>
<accession>A0A420EFT4</accession>
<dbReference type="Pfam" id="PF13487">
    <property type="entry name" value="HD_5"/>
    <property type="match status" value="1"/>
</dbReference>
<dbReference type="RefSeq" id="WP_120353520.1">
    <property type="nucleotide sequence ID" value="NZ_RAQO01000004.1"/>
</dbReference>
<proteinExistence type="predicted"/>
<dbReference type="PANTHER" id="PTHR45228:SF9">
    <property type="entry name" value="3'3'-CGAMP-SPECIFIC PHOSPHODIESTERASE 2"/>
    <property type="match status" value="1"/>
</dbReference>
<feature type="transmembrane region" description="Helical" evidence="1">
    <location>
        <begin position="12"/>
        <end position="40"/>
    </location>
</feature>
<dbReference type="Gene3D" id="1.10.3210.10">
    <property type="entry name" value="Hypothetical protein af1432"/>
    <property type="match status" value="1"/>
</dbReference>
<sequence>MLINISNRESQVRTVLGSVMLALGTHTLWFVFLPMGLMLIQTGLTSKCPITHLFSKESKAALEYRYISFLPKHNPQPVFIFNANNELAFSNAAAQRVFPEINSFQALFTDDLESLIHNEGSCAKQFQTDSGKVFSLIAKGSRELDSLAVYATEITEIVALNLEIIDTQKEVVYTMGEIGESRSKETGDHVRRVAEYSELLALLSGLDAQEAELIKLASPMHDIGKVGIPDSILKKPGKLDADEFEVMKTHAQIGYDLMKHSTRPILKAAATIAGQHHEKWNGSGYPQGLSGDNIHIYGRITAVADVFDALGSSRVYKEAWPIEQVMTLFHEQQGQHFDPNLVDLLTENLSDFLAIRDKYPN</sequence>
<dbReference type="GO" id="GO:0008081">
    <property type="term" value="F:phosphoric diester hydrolase activity"/>
    <property type="evidence" value="ECO:0007669"/>
    <property type="project" value="UniProtKB-ARBA"/>
</dbReference>
<dbReference type="InterPro" id="IPR052020">
    <property type="entry name" value="Cyclic_di-GMP/3'3'-cGAMP_PDE"/>
</dbReference>